<evidence type="ECO:0000313" key="3">
    <source>
        <dbReference type="Proteomes" id="UP001177670"/>
    </source>
</evidence>
<name>A0AA40GGK0_9HYME</name>
<comment type="caution">
    <text evidence="2">The sequence shown here is derived from an EMBL/GenBank/DDBJ whole genome shotgun (WGS) entry which is preliminary data.</text>
</comment>
<feature type="region of interest" description="Disordered" evidence="1">
    <location>
        <begin position="95"/>
        <end position="116"/>
    </location>
</feature>
<proteinExistence type="predicted"/>
<evidence type="ECO:0000313" key="2">
    <source>
        <dbReference type="EMBL" id="KAK1137393.1"/>
    </source>
</evidence>
<evidence type="ECO:0000256" key="1">
    <source>
        <dbReference type="SAM" id="MobiDB-lite"/>
    </source>
</evidence>
<keyword evidence="3" id="KW-1185">Reference proteome</keyword>
<accession>A0AA40GGK0</accession>
<sequence>MLNSNLTFTNCTYACDGDYVVLAETKKCIAHPPCPPESNAKRRPRKSVRFDNRGILCCARGGIATSGSKTDLIVRLTNAESGIGSQIPELIEELSRSEEGMHETTDEIPKSCWKEN</sequence>
<dbReference type="Proteomes" id="UP001177670">
    <property type="component" value="Unassembled WGS sequence"/>
</dbReference>
<reference evidence="2" key="1">
    <citation type="submission" date="2021-10" db="EMBL/GenBank/DDBJ databases">
        <title>Melipona bicolor Genome sequencing and assembly.</title>
        <authorList>
            <person name="Araujo N.S."/>
            <person name="Arias M.C."/>
        </authorList>
    </citation>
    <scope>NUCLEOTIDE SEQUENCE</scope>
    <source>
        <strain evidence="2">USP_2M_L1-L4_2017</strain>
        <tissue evidence="2">Whole body</tissue>
    </source>
</reference>
<dbReference type="AlphaFoldDB" id="A0AA40GGK0"/>
<organism evidence="2 3">
    <name type="scientific">Melipona bicolor</name>
    <dbReference type="NCBI Taxonomy" id="60889"/>
    <lineage>
        <taxon>Eukaryota</taxon>
        <taxon>Metazoa</taxon>
        <taxon>Ecdysozoa</taxon>
        <taxon>Arthropoda</taxon>
        <taxon>Hexapoda</taxon>
        <taxon>Insecta</taxon>
        <taxon>Pterygota</taxon>
        <taxon>Neoptera</taxon>
        <taxon>Endopterygota</taxon>
        <taxon>Hymenoptera</taxon>
        <taxon>Apocrita</taxon>
        <taxon>Aculeata</taxon>
        <taxon>Apoidea</taxon>
        <taxon>Anthophila</taxon>
        <taxon>Apidae</taxon>
        <taxon>Melipona</taxon>
    </lineage>
</organism>
<protein>
    <submittedName>
        <fullName evidence="2">Uncharacterized protein</fullName>
    </submittedName>
</protein>
<dbReference type="EMBL" id="JAHYIQ010000001">
    <property type="protein sequence ID" value="KAK1137393.1"/>
    <property type="molecule type" value="Genomic_DNA"/>
</dbReference>
<gene>
    <name evidence="2" type="ORF">K0M31_001904</name>
</gene>